<keyword evidence="4" id="KW-0597">Phosphoprotein</keyword>
<dbReference type="InterPro" id="IPR010071">
    <property type="entry name" value="AA_adenyl_dom"/>
</dbReference>
<dbReference type="PATRIC" id="fig|1183438.3.peg.2152"/>
<dbReference type="HOGENOM" id="CLU_000022_2_13_3"/>
<dbReference type="Pfam" id="PF00975">
    <property type="entry name" value="Thioesterase"/>
    <property type="match status" value="1"/>
</dbReference>
<name>U5QHU4_GLOK1</name>
<dbReference type="Pfam" id="PF00501">
    <property type="entry name" value="AMP-binding"/>
    <property type="match status" value="1"/>
</dbReference>
<reference evidence="6 7" key="1">
    <citation type="journal article" date="2013" name="PLoS ONE">
        <title>Cultivation and Complete Genome Sequencing of Gloeobacter kilaueensis sp. nov., from a Lava Cave in Kilauea Caldera, Hawai'i.</title>
        <authorList>
            <person name="Saw J.H."/>
            <person name="Schatz M."/>
            <person name="Brown M.V."/>
            <person name="Kunkel D.D."/>
            <person name="Foster J.S."/>
            <person name="Shick H."/>
            <person name="Christensen S."/>
            <person name="Hou S."/>
            <person name="Wan X."/>
            <person name="Donachie S.P."/>
        </authorList>
    </citation>
    <scope>NUCLEOTIDE SEQUENCE [LARGE SCALE GENOMIC DNA]</scope>
    <source>
        <strain evidence="7">JS</strain>
    </source>
</reference>
<feature type="domain" description="Carrier" evidence="5">
    <location>
        <begin position="1011"/>
        <end position="1086"/>
    </location>
</feature>
<dbReference type="EMBL" id="CP003587">
    <property type="protein sequence ID" value="AGY58438.1"/>
    <property type="molecule type" value="Genomic_DNA"/>
</dbReference>
<dbReference type="GO" id="GO:0016874">
    <property type="term" value="F:ligase activity"/>
    <property type="evidence" value="ECO:0007669"/>
    <property type="project" value="UniProtKB-KW"/>
</dbReference>
<sequence length="1357" mass="149499">MSGTPKRRLGLSAAKRALLDLMLAEEGIAAQPGGNTAIPRRPEEAGPAPLSFAQQRLWFLDQLEPGTSVYTIPGGIHIQGKLDIPAFERSLDAVIRRHDSLRTTFVNCEGEPVQVVAPHRPFTLPIQDLSHLKAGERQRESRRLTDEEATRPFDLAQGPLLRVQLLRLADEEHILILTMHHIISDGWSLGVLIRELAILYEAHRRGEGATLPDLPIQYSDFAAWQQQWLTSEAYKEQLTYWQQKLTGAPTVLTLPSDHSRPPVQSYRGRTHSFPIPSSLLPGLNRLAAQEGATLFMVLLAAFKVLLFRYTHQSDLLVGSLIANRNRSEIEPLIGFFVNTLVLRTDLGGEPSFRELLGRVRQTTLGAYAHQDLPFEKVVDYLKPERTLSHAPLFQVMFVLQNMPMHAAANDDGPRFTPLEFPNPISKFDLLLTMLETSQELGATFQYNTDLFEPETIERMAGHLLTLLESLVANPDQAITSLPLLTAQEIQLFSQWNATDRDYPRHLCIHQLFEQQVERTPEATALVWGKEKLSYRELNHRANQLAHHLQSLGVGAEVPVGICLERSPELIVSLLAVLKAGGAYLPLDPAYPSERLAFMIQDAGLNVVLGQSLPNNLLNLPATHFIDIDHLELANLPTANLSTTVRGENLAYVLYTSGSTGIPKGVLTPHRAVLRLLLNNPFFEVEEDETFLQLAPVAFDASTFEIWAPLLHGATLVLAPARKLSLAEIAQLIEAHHITTLWLTAGLFHLMLTEQLPTLAKVRQLLAGGDVLSLPHVRKLLEQPGERVVINGYGPTESTTFACCYRMDRNTQLEGSVPIGKPIANTRVYVLDARAELVPVGVVGELFIGGDGLARGYLNRPELTAEKFVSDPFSESGGKLYRSGDLARWRAEGVLEFVGRLDNQVKLRGFRIELAEVEAALVSYPDLREATATVWQNETTGDRSLVAYVVGEEDRPLPAVQLRAYLKERLPEYMIPSLFVALPQLPLTANGKLDRAALPDPFLVARPSAQVPPRTPLELQLVQIWEELLALKPIGVTDNFFDLGGNSLLAVHLLARIQKQLDLKLPLAAFFRSATIESLAQQLQGSAPAPSSPLVTLQPLGKELPFFCVHPAGGGVLCLVDLARQSGAERPFYGLQVPAVDQEVELHASVESMAADYLQALRAVQPHGPYALGGYSMGAAVAFEMALRLEAEGERVAVLVVLDLAAPGSEERQDGSDESAILADLARGLRVPLTESELRNCEQPEERLRLFVEKAQAVHALPPDVDLILARRLLDVYRINLLALARYRPATAIAAPVALFEAGEERNFAPGWQPLTRAGLTSYRVPGDHDSCLFEPQVTVLAARLSECLAAHTSGGKG</sequence>
<dbReference type="FunFam" id="3.30.559.10:FF:000012">
    <property type="entry name" value="Non-ribosomal peptide synthetase"/>
    <property type="match status" value="1"/>
</dbReference>
<accession>U5QHU4</accession>
<dbReference type="Pfam" id="PF00668">
    <property type="entry name" value="Condensation"/>
    <property type="match status" value="1"/>
</dbReference>
<dbReference type="InterPro" id="IPR025110">
    <property type="entry name" value="AMP-bd_C"/>
</dbReference>
<dbReference type="eggNOG" id="COG1020">
    <property type="taxonomic scope" value="Bacteria"/>
</dbReference>
<dbReference type="RefSeq" id="WP_023173590.1">
    <property type="nucleotide sequence ID" value="NC_022600.1"/>
</dbReference>
<dbReference type="Gene3D" id="3.30.559.30">
    <property type="entry name" value="Nonribosomal peptide synthetase, condensation domain"/>
    <property type="match status" value="1"/>
</dbReference>
<dbReference type="OrthoDB" id="473401at2"/>
<dbReference type="Gene3D" id="1.10.1200.10">
    <property type="entry name" value="ACP-like"/>
    <property type="match status" value="1"/>
</dbReference>
<dbReference type="InterPro" id="IPR009081">
    <property type="entry name" value="PP-bd_ACP"/>
</dbReference>
<dbReference type="PANTHER" id="PTHR45527">
    <property type="entry name" value="NONRIBOSOMAL PEPTIDE SYNTHETASE"/>
    <property type="match status" value="1"/>
</dbReference>
<dbReference type="KEGG" id="glj:GKIL_2192"/>
<dbReference type="FunFam" id="1.10.1200.10:FF:000005">
    <property type="entry name" value="Nonribosomal peptide synthetase 1"/>
    <property type="match status" value="1"/>
</dbReference>
<dbReference type="InterPro" id="IPR020802">
    <property type="entry name" value="TesA-like"/>
</dbReference>
<dbReference type="PROSITE" id="PS00455">
    <property type="entry name" value="AMP_BINDING"/>
    <property type="match status" value="1"/>
</dbReference>
<dbReference type="Gene3D" id="2.30.38.10">
    <property type="entry name" value="Luciferase, Domain 3"/>
    <property type="match status" value="1"/>
</dbReference>
<proteinExistence type="inferred from homology"/>
<dbReference type="FunFam" id="3.30.300.30:FF:000010">
    <property type="entry name" value="Enterobactin synthetase component F"/>
    <property type="match status" value="1"/>
</dbReference>
<dbReference type="STRING" id="1183438.GKIL_2192"/>
<dbReference type="Gene3D" id="3.30.559.10">
    <property type="entry name" value="Chloramphenicol acetyltransferase-like domain"/>
    <property type="match status" value="1"/>
</dbReference>
<evidence type="ECO:0000313" key="6">
    <source>
        <dbReference type="EMBL" id="AGY58438.1"/>
    </source>
</evidence>
<dbReference type="SMART" id="SM00824">
    <property type="entry name" value="PKS_TE"/>
    <property type="match status" value="1"/>
</dbReference>
<protein>
    <submittedName>
        <fullName evidence="6">Short chain acyl-CoA synthetase</fullName>
        <ecNumber evidence="6">6.1.1.13</ecNumber>
    </submittedName>
</protein>
<gene>
    <name evidence="6" type="primary">dltA</name>
    <name evidence="6" type="ORF">GKIL_2192</name>
</gene>
<dbReference type="FunFam" id="2.30.38.10:FF:000001">
    <property type="entry name" value="Non-ribosomal peptide synthetase PvdI"/>
    <property type="match status" value="1"/>
</dbReference>
<dbReference type="InterPro" id="IPR020845">
    <property type="entry name" value="AMP-binding_CS"/>
</dbReference>
<dbReference type="NCBIfam" id="TIGR01733">
    <property type="entry name" value="AA-adenyl-dom"/>
    <property type="match status" value="1"/>
</dbReference>
<dbReference type="SUPFAM" id="SSF52777">
    <property type="entry name" value="CoA-dependent acyltransferases"/>
    <property type="match status" value="2"/>
</dbReference>
<dbReference type="GO" id="GO:0005829">
    <property type="term" value="C:cytosol"/>
    <property type="evidence" value="ECO:0007669"/>
    <property type="project" value="TreeGrafter"/>
</dbReference>
<dbReference type="InterPro" id="IPR045851">
    <property type="entry name" value="AMP-bd_C_sf"/>
</dbReference>
<dbReference type="SUPFAM" id="SSF56801">
    <property type="entry name" value="Acetyl-CoA synthetase-like"/>
    <property type="match status" value="1"/>
</dbReference>
<comment type="similarity">
    <text evidence="2">Belongs to the ATP-dependent AMP-binding enzyme family.</text>
</comment>
<dbReference type="GO" id="GO:0008610">
    <property type="term" value="P:lipid biosynthetic process"/>
    <property type="evidence" value="ECO:0007669"/>
    <property type="project" value="UniProtKB-ARBA"/>
</dbReference>
<dbReference type="Pfam" id="PF00550">
    <property type="entry name" value="PP-binding"/>
    <property type="match status" value="1"/>
</dbReference>
<dbReference type="GO" id="GO:0044550">
    <property type="term" value="P:secondary metabolite biosynthetic process"/>
    <property type="evidence" value="ECO:0007669"/>
    <property type="project" value="UniProtKB-ARBA"/>
</dbReference>
<dbReference type="InterPro" id="IPR023213">
    <property type="entry name" value="CAT-like_dom_sf"/>
</dbReference>
<evidence type="ECO:0000256" key="4">
    <source>
        <dbReference type="ARBA" id="ARBA00022553"/>
    </source>
</evidence>
<dbReference type="GO" id="GO:0043041">
    <property type="term" value="P:amino acid activation for nonribosomal peptide biosynthetic process"/>
    <property type="evidence" value="ECO:0007669"/>
    <property type="project" value="TreeGrafter"/>
</dbReference>
<evidence type="ECO:0000256" key="2">
    <source>
        <dbReference type="ARBA" id="ARBA00006432"/>
    </source>
</evidence>
<keyword evidence="3" id="KW-0596">Phosphopantetheine</keyword>
<evidence type="ECO:0000256" key="3">
    <source>
        <dbReference type="ARBA" id="ARBA00022450"/>
    </source>
</evidence>
<dbReference type="SUPFAM" id="SSF53474">
    <property type="entry name" value="alpha/beta-Hydrolases"/>
    <property type="match status" value="1"/>
</dbReference>
<keyword evidence="6" id="KW-0436">Ligase</keyword>
<evidence type="ECO:0000256" key="1">
    <source>
        <dbReference type="ARBA" id="ARBA00001957"/>
    </source>
</evidence>
<dbReference type="Gene3D" id="3.30.300.30">
    <property type="match status" value="1"/>
</dbReference>
<organism evidence="6 7">
    <name type="scientific">Gloeobacter kilaueensis (strain ATCC BAA-2537 / CCAP 1431/1 / ULC 316 / JS1)</name>
    <dbReference type="NCBI Taxonomy" id="1183438"/>
    <lineage>
        <taxon>Bacteria</taxon>
        <taxon>Bacillati</taxon>
        <taxon>Cyanobacteriota</taxon>
        <taxon>Cyanophyceae</taxon>
        <taxon>Gloeobacterales</taxon>
        <taxon>Gloeobacteraceae</taxon>
        <taxon>Gloeobacter</taxon>
    </lineage>
</organism>
<dbReference type="CDD" id="cd19531">
    <property type="entry name" value="LCL_NRPS-like"/>
    <property type="match status" value="1"/>
</dbReference>
<dbReference type="InterPro" id="IPR036736">
    <property type="entry name" value="ACP-like_sf"/>
</dbReference>
<dbReference type="InterPro" id="IPR006162">
    <property type="entry name" value="Ppantetheine_attach_site"/>
</dbReference>
<dbReference type="PROSITE" id="PS50075">
    <property type="entry name" value="CARRIER"/>
    <property type="match status" value="1"/>
</dbReference>
<keyword evidence="7" id="KW-1185">Reference proteome</keyword>
<dbReference type="PANTHER" id="PTHR45527:SF1">
    <property type="entry name" value="FATTY ACID SYNTHASE"/>
    <property type="match status" value="1"/>
</dbReference>
<evidence type="ECO:0000313" key="7">
    <source>
        <dbReference type="Proteomes" id="UP000017396"/>
    </source>
</evidence>
<dbReference type="Proteomes" id="UP000017396">
    <property type="component" value="Chromosome"/>
</dbReference>
<dbReference type="SMART" id="SM00823">
    <property type="entry name" value="PKS_PP"/>
    <property type="match status" value="1"/>
</dbReference>
<dbReference type="PROSITE" id="PS00012">
    <property type="entry name" value="PHOSPHOPANTETHEINE"/>
    <property type="match status" value="1"/>
</dbReference>
<dbReference type="FunFam" id="3.40.50.12780:FF:000012">
    <property type="entry name" value="Non-ribosomal peptide synthetase"/>
    <property type="match status" value="1"/>
</dbReference>
<dbReference type="Pfam" id="PF13193">
    <property type="entry name" value="AMP-binding_C"/>
    <property type="match status" value="1"/>
</dbReference>
<dbReference type="CDD" id="cd12117">
    <property type="entry name" value="A_NRPS_Srf_like"/>
    <property type="match status" value="1"/>
</dbReference>
<dbReference type="Gene3D" id="3.40.50.1820">
    <property type="entry name" value="alpha/beta hydrolase"/>
    <property type="match status" value="1"/>
</dbReference>
<dbReference type="GO" id="GO:0031177">
    <property type="term" value="F:phosphopantetheine binding"/>
    <property type="evidence" value="ECO:0007669"/>
    <property type="project" value="InterPro"/>
</dbReference>
<dbReference type="InterPro" id="IPR020806">
    <property type="entry name" value="PKS_PP-bd"/>
</dbReference>
<dbReference type="Gene3D" id="3.40.50.980">
    <property type="match status" value="2"/>
</dbReference>
<dbReference type="SUPFAM" id="SSF47336">
    <property type="entry name" value="ACP-like"/>
    <property type="match status" value="1"/>
</dbReference>
<dbReference type="FunFam" id="3.40.50.980:FF:000001">
    <property type="entry name" value="Non-ribosomal peptide synthetase"/>
    <property type="match status" value="1"/>
</dbReference>
<evidence type="ECO:0000259" key="5">
    <source>
        <dbReference type="PROSITE" id="PS50075"/>
    </source>
</evidence>
<dbReference type="InterPro" id="IPR001242">
    <property type="entry name" value="Condensation_dom"/>
</dbReference>
<dbReference type="InterPro" id="IPR029058">
    <property type="entry name" value="AB_hydrolase_fold"/>
</dbReference>
<dbReference type="EC" id="6.1.1.13" evidence="6"/>
<dbReference type="InterPro" id="IPR001031">
    <property type="entry name" value="Thioesterase"/>
</dbReference>
<dbReference type="InterPro" id="IPR000873">
    <property type="entry name" value="AMP-dep_synth/lig_dom"/>
</dbReference>
<comment type="cofactor">
    <cofactor evidence="1">
        <name>pantetheine 4'-phosphate</name>
        <dbReference type="ChEBI" id="CHEBI:47942"/>
    </cofactor>
</comment>